<proteinExistence type="predicted"/>
<dbReference type="AlphaFoldDB" id="A0A078L606"/>
<sequence length="154" mass="17482">MNSFRIILIPGQRSSALDDINNFYNKVDRETSNQSTEIMQTLQSALAFNAYVFSQKNDNQLGSNFRNLSEQMGHCGPGSITSVILQASELKGLISKNTELSNWLTQLRKTTFDRLIQQHREDKDVSVGMDVHLRPTFLALPQKSCFIREKVDSI</sequence>
<dbReference type="EMBL" id="CCSB01000005">
    <property type="protein sequence ID" value="CDZ79494.1"/>
    <property type="molecule type" value="Genomic_DNA"/>
</dbReference>
<name>A0A078L606_9GAMM</name>
<reference evidence="1 2" key="1">
    <citation type="submission" date="2014-06" db="EMBL/GenBank/DDBJ databases">
        <authorList>
            <person name="Urmite Genomes Urmite Genomes"/>
        </authorList>
    </citation>
    <scope>NUCLEOTIDE SEQUENCE [LARGE SCALE GENOMIC DNA]</scope>
</reference>
<keyword evidence="2" id="KW-1185">Reference proteome</keyword>
<gene>
    <name evidence="1" type="ORF">BN59_03812</name>
</gene>
<evidence type="ECO:0000313" key="1">
    <source>
        <dbReference type="EMBL" id="CDZ79494.1"/>
    </source>
</evidence>
<accession>A0A078L606</accession>
<dbReference type="Proteomes" id="UP000044071">
    <property type="component" value="Unassembled WGS sequence"/>
</dbReference>
<protein>
    <submittedName>
        <fullName evidence="1">Uncharacterized protein</fullName>
    </submittedName>
</protein>
<evidence type="ECO:0000313" key="2">
    <source>
        <dbReference type="Proteomes" id="UP000044071"/>
    </source>
</evidence>
<organism evidence="1 2">
    <name type="scientific">Legionella massiliensis</name>
    <dbReference type="NCBI Taxonomy" id="1034943"/>
    <lineage>
        <taxon>Bacteria</taxon>
        <taxon>Pseudomonadati</taxon>
        <taxon>Pseudomonadota</taxon>
        <taxon>Gammaproteobacteria</taxon>
        <taxon>Legionellales</taxon>
        <taxon>Legionellaceae</taxon>
        <taxon>Legionella</taxon>
    </lineage>
</organism>